<dbReference type="HAMAP" id="MF_00201">
    <property type="entry name" value="RecO"/>
    <property type="match status" value="1"/>
</dbReference>
<evidence type="ECO:0000256" key="6">
    <source>
        <dbReference type="ARBA" id="ARBA00033409"/>
    </source>
</evidence>
<sequence>MKDEIVLNGIVLSSGLQGEYDRRLVILTREQGKITAFAKGVRRPSSQLISKTQLFVMGAFTVYPGRNAYTLINVDAKEYFHELTFDMNKYCYGSYFCEMMSYFTREGDRSADYLNLLFVSLNALKKGLLPVKLIRCVYELKIMDIFGQGLQSFHCPICGSDRLTRIFDPLSGGILCENCRSKAKKSIHISEDARYVLQYINGATLGNLYNFTVSDSVLEELMMIAKEFLAVYVDRKFNSVEIIESLS</sequence>
<dbReference type="Pfam" id="PF02565">
    <property type="entry name" value="RecO_C"/>
    <property type="match status" value="1"/>
</dbReference>
<evidence type="ECO:0000256" key="1">
    <source>
        <dbReference type="ARBA" id="ARBA00007452"/>
    </source>
</evidence>
<dbReference type="EMBL" id="JACOOX010000003">
    <property type="protein sequence ID" value="MBC5662618.1"/>
    <property type="molecule type" value="Genomic_DNA"/>
</dbReference>
<dbReference type="SUPFAM" id="SSF57863">
    <property type="entry name" value="ArfGap/RecO-like zinc finger"/>
    <property type="match status" value="1"/>
</dbReference>
<dbReference type="AlphaFoldDB" id="A0A8I0DS02"/>
<protein>
    <recommendedName>
        <fullName evidence="2 7">DNA repair protein RecO</fullName>
    </recommendedName>
    <alternativeName>
        <fullName evidence="6 7">Recombination protein O</fullName>
    </alternativeName>
</protein>
<comment type="similarity">
    <text evidence="1 7">Belongs to the RecO family.</text>
</comment>
<comment type="caution">
    <text evidence="9">The sequence shown here is derived from an EMBL/GenBank/DDBJ whole genome shotgun (WGS) entry which is preliminary data.</text>
</comment>
<dbReference type="InterPro" id="IPR037278">
    <property type="entry name" value="ARFGAP/RecO"/>
</dbReference>
<dbReference type="Gene3D" id="2.40.50.140">
    <property type="entry name" value="Nucleic acid-binding proteins"/>
    <property type="match status" value="1"/>
</dbReference>
<dbReference type="SUPFAM" id="SSF50249">
    <property type="entry name" value="Nucleic acid-binding proteins"/>
    <property type="match status" value="1"/>
</dbReference>
<accession>A0A8I0DS02</accession>
<dbReference type="GO" id="GO:0006310">
    <property type="term" value="P:DNA recombination"/>
    <property type="evidence" value="ECO:0007669"/>
    <property type="project" value="UniProtKB-UniRule"/>
</dbReference>
<dbReference type="InterPro" id="IPR022572">
    <property type="entry name" value="DNA_rep/recomb_RecO_N"/>
</dbReference>
<evidence type="ECO:0000256" key="7">
    <source>
        <dbReference type="HAMAP-Rule" id="MF_00201"/>
    </source>
</evidence>
<dbReference type="Proteomes" id="UP000615234">
    <property type="component" value="Unassembled WGS sequence"/>
</dbReference>
<dbReference type="RefSeq" id="WP_021943735.1">
    <property type="nucleotide sequence ID" value="NZ_JACOOX010000003.1"/>
</dbReference>
<comment type="function">
    <text evidence="7">Involved in DNA repair and RecF pathway recombination.</text>
</comment>
<dbReference type="GO" id="GO:0043590">
    <property type="term" value="C:bacterial nucleoid"/>
    <property type="evidence" value="ECO:0007669"/>
    <property type="project" value="TreeGrafter"/>
</dbReference>
<keyword evidence="4 7" id="KW-0233">DNA recombination</keyword>
<keyword evidence="3 7" id="KW-0227">DNA damage</keyword>
<evidence type="ECO:0000313" key="9">
    <source>
        <dbReference type="EMBL" id="MBC5662618.1"/>
    </source>
</evidence>
<dbReference type="InterPro" id="IPR012340">
    <property type="entry name" value="NA-bd_OB-fold"/>
</dbReference>
<keyword evidence="5 7" id="KW-0234">DNA repair</keyword>
<dbReference type="InterPro" id="IPR042242">
    <property type="entry name" value="RecO_C"/>
</dbReference>
<evidence type="ECO:0000256" key="2">
    <source>
        <dbReference type="ARBA" id="ARBA00021310"/>
    </source>
</evidence>
<evidence type="ECO:0000313" key="10">
    <source>
        <dbReference type="Proteomes" id="UP000615234"/>
    </source>
</evidence>
<dbReference type="PANTHER" id="PTHR33991">
    <property type="entry name" value="DNA REPAIR PROTEIN RECO"/>
    <property type="match status" value="1"/>
</dbReference>
<evidence type="ECO:0000256" key="4">
    <source>
        <dbReference type="ARBA" id="ARBA00023172"/>
    </source>
</evidence>
<dbReference type="PANTHER" id="PTHR33991:SF1">
    <property type="entry name" value="DNA REPAIR PROTEIN RECO"/>
    <property type="match status" value="1"/>
</dbReference>
<evidence type="ECO:0000259" key="8">
    <source>
        <dbReference type="Pfam" id="PF11967"/>
    </source>
</evidence>
<dbReference type="Pfam" id="PF11967">
    <property type="entry name" value="RecO_N"/>
    <property type="match status" value="1"/>
</dbReference>
<keyword evidence="10" id="KW-1185">Reference proteome</keyword>
<reference evidence="9 10" key="1">
    <citation type="submission" date="2020-08" db="EMBL/GenBank/DDBJ databases">
        <title>Genome public.</title>
        <authorList>
            <person name="Liu C."/>
            <person name="Sun Q."/>
        </authorList>
    </citation>
    <scope>NUCLEOTIDE SEQUENCE [LARGE SCALE GENOMIC DNA]</scope>
    <source>
        <strain evidence="9 10">NSJ-10</strain>
    </source>
</reference>
<organism evidence="9 10">
    <name type="scientific">Coprococcus hominis</name>
    <name type="common">ex Liu et al. 2022</name>
    <dbReference type="NCBI Taxonomy" id="2763039"/>
    <lineage>
        <taxon>Bacteria</taxon>
        <taxon>Bacillati</taxon>
        <taxon>Bacillota</taxon>
        <taxon>Clostridia</taxon>
        <taxon>Lachnospirales</taxon>
        <taxon>Lachnospiraceae</taxon>
        <taxon>Coprococcus</taxon>
    </lineage>
</organism>
<dbReference type="GO" id="GO:0006302">
    <property type="term" value="P:double-strand break repair"/>
    <property type="evidence" value="ECO:0007669"/>
    <property type="project" value="TreeGrafter"/>
</dbReference>
<dbReference type="NCBIfam" id="TIGR00613">
    <property type="entry name" value="reco"/>
    <property type="match status" value="1"/>
</dbReference>
<dbReference type="Gene3D" id="1.20.1440.120">
    <property type="entry name" value="Recombination protein O, C-terminal domain"/>
    <property type="match status" value="1"/>
</dbReference>
<proteinExistence type="inferred from homology"/>
<dbReference type="Gene3D" id="6.20.220.20">
    <property type="entry name" value="Recombination protein O, zinc-binding domain"/>
    <property type="match status" value="1"/>
</dbReference>
<name>A0A8I0DS02_9FIRM</name>
<evidence type="ECO:0000256" key="3">
    <source>
        <dbReference type="ARBA" id="ARBA00022763"/>
    </source>
</evidence>
<dbReference type="InterPro" id="IPR003717">
    <property type="entry name" value="RecO"/>
</dbReference>
<gene>
    <name evidence="7 9" type="primary">recO</name>
    <name evidence="9" type="ORF">H8S09_06865</name>
</gene>
<evidence type="ECO:0000256" key="5">
    <source>
        <dbReference type="ARBA" id="ARBA00023204"/>
    </source>
</evidence>
<feature type="domain" description="DNA replication/recombination mediator RecO N-terminal" evidence="8">
    <location>
        <begin position="4"/>
        <end position="79"/>
    </location>
</feature>